<evidence type="ECO:0000313" key="2">
    <source>
        <dbReference type="EMBL" id="MCF7221531.1"/>
    </source>
</evidence>
<evidence type="ECO:0000313" key="3">
    <source>
        <dbReference type="Proteomes" id="UP001430796"/>
    </source>
</evidence>
<protein>
    <submittedName>
        <fullName evidence="2">DUF481 domain-containing protein</fullName>
    </submittedName>
</protein>
<keyword evidence="3" id="KW-1185">Reference proteome</keyword>
<accession>A0ABS9HSN9</accession>
<reference evidence="2 3" key="3">
    <citation type="submission" date="2022-01" db="EMBL/GenBank/DDBJ databases">
        <authorList>
            <person name="Zhou L.Y."/>
        </authorList>
    </citation>
    <scope>NUCLEOTIDE SEQUENCE [LARGE SCALE GENOMIC DNA]</scope>
    <source>
        <strain evidence="2 3">TLK-CK17</strain>
    </source>
</reference>
<feature type="signal peptide" evidence="1">
    <location>
        <begin position="1"/>
        <end position="22"/>
    </location>
</feature>
<proteinExistence type="predicted"/>
<dbReference type="Proteomes" id="UP001430796">
    <property type="component" value="Unassembled WGS sequence"/>
</dbReference>
<reference evidence="2 3" key="1">
    <citation type="submission" date="2022-01" db="EMBL/GenBank/DDBJ databases">
        <title>Lysobacter chinensis sp. nov., a bacterium isolated from cow dung compost.</title>
        <authorList>
            <person name="Liu Y."/>
        </authorList>
    </citation>
    <scope>NUCLEOTIDE SEQUENCE [LARGE SCALE GENOMIC DNA]</scope>
    <source>
        <strain evidence="2 3">TLK-CK17</strain>
    </source>
</reference>
<dbReference type="Pfam" id="PF04338">
    <property type="entry name" value="DUF481"/>
    <property type="match status" value="1"/>
</dbReference>
<sequence length="217" mass="24232">MSAVLGLALFSPFLTLPTPALGEPVMIEQAIVQARRRGSCLSLRCNDAEWRLASAIELHGRATDWRSTAPSLPGQRHWVRLSAPARAREHRDNYSNRWRIGTLYGIQVLRDGPVQLGVEFGAGYRLAPRSDDGIGQAGPVFRGSIDFGRQFGERARLSQHVLFETGNGQSFVKQSLGLDIDLWPAWTLETDYVIRHRTYGASGSETAESWLGIRRRF</sequence>
<reference evidence="3" key="2">
    <citation type="submission" date="2022-01" db="EMBL/GenBank/DDBJ databases">
        <title>Lysobacter chinensis sp. nov., a bacterium isolated from cow dung compost.</title>
        <authorList>
            <person name="Zhou L.Y."/>
        </authorList>
    </citation>
    <scope>NUCLEOTIDE SEQUENCE [LARGE SCALE GENOMIC DNA]</scope>
    <source>
        <strain evidence="3">TLK-CK17</strain>
    </source>
</reference>
<dbReference type="EMBL" id="JAKJPO010000003">
    <property type="protein sequence ID" value="MCF7221531.1"/>
    <property type="molecule type" value="Genomic_DNA"/>
</dbReference>
<keyword evidence="1" id="KW-0732">Signal</keyword>
<comment type="caution">
    <text evidence="2">The sequence shown here is derived from an EMBL/GenBank/DDBJ whole genome shotgun (WGS) entry which is preliminary data.</text>
</comment>
<feature type="chain" id="PRO_5047214009" evidence="1">
    <location>
        <begin position="23"/>
        <end position="217"/>
    </location>
</feature>
<organism evidence="2 3">
    <name type="scientific">Marilutibacter chinensis</name>
    <dbReference type="NCBI Taxonomy" id="2912247"/>
    <lineage>
        <taxon>Bacteria</taxon>
        <taxon>Pseudomonadati</taxon>
        <taxon>Pseudomonadota</taxon>
        <taxon>Gammaproteobacteria</taxon>
        <taxon>Lysobacterales</taxon>
        <taxon>Lysobacteraceae</taxon>
        <taxon>Marilutibacter</taxon>
    </lineage>
</organism>
<gene>
    <name evidence="2" type="ORF">L3V18_06975</name>
</gene>
<name>A0ABS9HSN9_9GAMM</name>
<dbReference type="InterPro" id="IPR007433">
    <property type="entry name" value="DUF481"/>
</dbReference>
<dbReference type="RefSeq" id="WP_237053958.1">
    <property type="nucleotide sequence ID" value="NZ_JAKJPO010000003.1"/>
</dbReference>
<evidence type="ECO:0000256" key="1">
    <source>
        <dbReference type="SAM" id="SignalP"/>
    </source>
</evidence>